<dbReference type="RefSeq" id="XP_020433996.1">
    <property type="nucleotide sequence ID" value="XM_020576007.1"/>
</dbReference>
<feature type="region of interest" description="Disordered" evidence="1">
    <location>
        <begin position="214"/>
        <end position="256"/>
    </location>
</feature>
<protein>
    <submittedName>
        <fullName evidence="2">Uncharacterized protein</fullName>
    </submittedName>
</protein>
<keyword evidence="3" id="KW-1185">Reference proteome</keyword>
<gene>
    <name evidence="2" type="ORF">PPL_05111</name>
</gene>
<feature type="compositionally biased region" description="Basic residues" evidence="1">
    <location>
        <begin position="219"/>
        <end position="230"/>
    </location>
</feature>
<evidence type="ECO:0000313" key="2">
    <source>
        <dbReference type="EMBL" id="EFA81879.1"/>
    </source>
</evidence>
<comment type="caution">
    <text evidence="2">The sequence shown here is derived from an EMBL/GenBank/DDBJ whole genome shotgun (WGS) entry which is preliminary data.</text>
</comment>
<dbReference type="Proteomes" id="UP000001396">
    <property type="component" value="Unassembled WGS sequence"/>
</dbReference>
<dbReference type="OMA" id="AYMANEE"/>
<dbReference type="EMBL" id="ADBJ01000022">
    <property type="protein sequence ID" value="EFA81879.1"/>
    <property type="molecule type" value="Genomic_DNA"/>
</dbReference>
<sequence>MIGINNILRRSYSTTTSTAAAAVKQQFSFIGLNQHVTFNAPVLKSNGTVLVSHQVEEKPFVPVGIQKKPLKHTFTEAQIGEMQQLRNDGQSQKKVAEKFETTPYIVGRLTKVSPEIRQRLIDNHQIRAPKVADSEETKKMRVDLWTAKNQQREYDMKVIKAAKSYEEIKYFRRAKHEIAYMANEETYDAMVSGQELLKPTLELDEDDLEQRKLKEEKKKEKKKSTARRRSYITDKEKARVNKQKKAKAQILSMMDD</sequence>
<dbReference type="GeneID" id="31360597"/>
<evidence type="ECO:0000313" key="3">
    <source>
        <dbReference type="Proteomes" id="UP000001396"/>
    </source>
</evidence>
<dbReference type="AlphaFoldDB" id="D3B9G7"/>
<dbReference type="InParanoid" id="D3B9G7"/>
<evidence type="ECO:0000256" key="1">
    <source>
        <dbReference type="SAM" id="MobiDB-lite"/>
    </source>
</evidence>
<reference evidence="2 3" key="1">
    <citation type="journal article" date="2011" name="Genome Res.">
        <title>Phylogeny-wide analysis of social amoeba genomes highlights ancient origins for complex intercellular communication.</title>
        <authorList>
            <person name="Heidel A.J."/>
            <person name="Lawal H.M."/>
            <person name="Felder M."/>
            <person name="Schilde C."/>
            <person name="Helps N.R."/>
            <person name="Tunggal B."/>
            <person name="Rivero F."/>
            <person name="John U."/>
            <person name="Schleicher M."/>
            <person name="Eichinger L."/>
            <person name="Platzer M."/>
            <person name="Noegel A.A."/>
            <person name="Schaap P."/>
            <person name="Gloeckner G."/>
        </authorList>
    </citation>
    <scope>NUCLEOTIDE SEQUENCE [LARGE SCALE GENOMIC DNA]</scope>
    <source>
        <strain evidence="3">ATCC 26659 / Pp 5 / PN500</strain>
    </source>
</reference>
<proteinExistence type="predicted"/>
<accession>D3B9G7</accession>
<name>D3B9G7_HETP5</name>
<organism evidence="2 3">
    <name type="scientific">Heterostelium pallidum (strain ATCC 26659 / Pp 5 / PN500)</name>
    <name type="common">Cellular slime mold</name>
    <name type="synonym">Polysphondylium pallidum</name>
    <dbReference type="NCBI Taxonomy" id="670386"/>
    <lineage>
        <taxon>Eukaryota</taxon>
        <taxon>Amoebozoa</taxon>
        <taxon>Evosea</taxon>
        <taxon>Eumycetozoa</taxon>
        <taxon>Dictyostelia</taxon>
        <taxon>Acytosteliales</taxon>
        <taxon>Acytosteliaceae</taxon>
        <taxon>Heterostelium</taxon>
    </lineage>
</organism>